<gene>
    <name evidence="2" type="ORF">PNK_1236</name>
</gene>
<dbReference type="Gene3D" id="3.40.50.1820">
    <property type="entry name" value="alpha/beta hydrolase"/>
    <property type="match status" value="1"/>
</dbReference>
<accession>A0A0U5JG21</accession>
<evidence type="ECO:0000313" key="3">
    <source>
        <dbReference type="Proteomes" id="UP000069902"/>
    </source>
</evidence>
<organism evidence="2 3">
    <name type="scientific">Candidatus Protochlamydia naegleriophila</name>
    <dbReference type="NCBI Taxonomy" id="389348"/>
    <lineage>
        <taxon>Bacteria</taxon>
        <taxon>Pseudomonadati</taxon>
        <taxon>Chlamydiota</taxon>
        <taxon>Chlamydiia</taxon>
        <taxon>Parachlamydiales</taxon>
        <taxon>Parachlamydiaceae</taxon>
        <taxon>Candidatus Protochlamydia</taxon>
    </lineage>
</organism>
<dbReference type="PATRIC" id="fig|389348.3.peg.1370"/>
<dbReference type="PANTHER" id="PTHR43265:SF1">
    <property type="entry name" value="ESTERASE ESTD"/>
    <property type="match status" value="1"/>
</dbReference>
<dbReference type="Pfam" id="PF12146">
    <property type="entry name" value="Hydrolase_4"/>
    <property type="match status" value="1"/>
</dbReference>
<sequence>MQKVEERESITLTNQGEKIFAVLHRPLQTGKVPAVVICPGFAGNKCGKFRLFVNLAKQLAKKGIAVLRFDYRGAGDSEGDFKDITLEGKLSDTLLCLNFLAKDSQIDASRIGLLGRSLGGAIAVLAASEYQSIKSLALWAPVFTSEPWKKLWDLVKSNPNPLAIKETLKHVPASVPNMEFLNQFFKLDIEQKLENIKKIPLLHIHGEQDLVVKIEHAKAYRKARELAGKTHFILLPKSDHDFSEEEEQAIAIEETCNWFQQTLN</sequence>
<dbReference type="STRING" id="389348.PNK_1236"/>
<dbReference type="GO" id="GO:0052689">
    <property type="term" value="F:carboxylic ester hydrolase activity"/>
    <property type="evidence" value="ECO:0007669"/>
    <property type="project" value="TreeGrafter"/>
</dbReference>
<dbReference type="EMBL" id="LN879502">
    <property type="protein sequence ID" value="CUI16853.1"/>
    <property type="molecule type" value="Genomic_DNA"/>
</dbReference>
<dbReference type="KEGG" id="pnl:PNK_1236"/>
<dbReference type="InterPro" id="IPR053145">
    <property type="entry name" value="AB_hydrolase_Est10"/>
</dbReference>
<reference evidence="3" key="1">
    <citation type="submission" date="2015-09" db="EMBL/GenBank/DDBJ databases">
        <authorList>
            <person name="Bertelli C."/>
        </authorList>
    </citation>
    <scope>NUCLEOTIDE SEQUENCE [LARGE SCALE GENOMIC DNA]</scope>
    <source>
        <strain evidence="3">KNic</strain>
    </source>
</reference>
<dbReference type="Proteomes" id="UP000069902">
    <property type="component" value="Chromosome cPNK"/>
</dbReference>
<protein>
    <recommendedName>
        <fullName evidence="1">Serine aminopeptidase S33 domain-containing protein</fullName>
    </recommendedName>
</protein>
<dbReference type="RefSeq" id="WP_032125635.1">
    <property type="nucleotide sequence ID" value="NZ_LN879502.1"/>
</dbReference>
<dbReference type="InterPro" id="IPR029058">
    <property type="entry name" value="AB_hydrolase_fold"/>
</dbReference>
<dbReference type="InterPro" id="IPR022742">
    <property type="entry name" value="Hydrolase_4"/>
</dbReference>
<keyword evidence="3" id="KW-1185">Reference proteome</keyword>
<feature type="domain" description="Serine aminopeptidase S33" evidence="1">
    <location>
        <begin position="34"/>
        <end position="151"/>
    </location>
</feature>
<dbReference type="SUPFAM" id="SSF53474">
    <property type="entry name" value="alpha/beta-Hydrolases"/>
    <property type="match status" value="1"/>
</dbReference>
<proteinExistence type="predicted"/>
<dbReference type="AlphaFoldDB" id="A0A0U5JG21"/>
<evidence type="ECO:0000259" key="1">
    <source>
        <dbReference type="Pfam" id="PF12146"/>
    </source>
</evidence>
<dbReference type="InParanoid" id="A0A0U5JG21"/>
<dbReference type="PANTHER" id="PTHR43265">
    <property type="entry name" value="ESTERASE ESTD"/>
    <property type="match status" value="1"/>
</dbReference>
<dbReference type="ESTHER" id="9chla-a0a0u5jg21">
    <property type="family name" value="FAE-Bacterial-promiscuous"/>
</dbReference>
<name>A0A0U5JG21_9BACT</name>
<evidence type="ECO:0000313" key="2">
    <source>
        <dbReference type="EMBL" id="CUI16853.1"/>
    </source>
</evidence>